<dbReference type="EMBL" id="BK010324">
    <property type="protein sequence ID" value="DAB41486.1"/>
    <property type="molecule type" value="Genomic_DNA"/>
</dbReference>
<feature type="region of interest" description="Disordered" evidence="2">
    <location>
        <begin position="88"/>
        <end position="108"/>
    </location>
</feature>
<feature type="domain" description="Alpha/beta hydrolase fold-3" evidence="3">
    <location>
        <begin position="113"/>
        <end position="330"/>
    </location>
</feature>
<accession>A0A2P2CLB4</accession>
<evidence type="ECO:0000259" key="3">
    <source>
        <dbReference type="Pfam" id="PF07859"/>
    </source>
</evidence>
<dbReference type="Gene3D" id="3.40.50.1820">
    <property type="entry name" value="alpha/beta hydrolase"/>
    <property type="match status" value="1"/>
</dbReference>
<dbReference type="GO" id="GO:0106435">
    <property type="term" value="F:carboxylesterase activity"/>
    <property type="evidence" value="ECO:0007669"/>
    <property type="project" value="UniProtKB-EC"/>
</dbReference>
<evidence type="ECO:0000313" key="4">
    <source>
        <dbReference type="EMBL" id="DAB41486.1"/>
    </source>
</evidence>
<gene>
    <name evidence="4" type="primary">awe04148</name>
</gene>
<name>A0A2P2CLB4_9EURO</name>
<dbReference type="PANTHER" id="PTHR48081:SF8">
    <property type="entry name" value="ALPHA_BETA HYDROLASE FOLD-3 DOMAIN-CONTAINING PROTEIN-RELATED"/>
    <property type="match status" value="1"/>
</dbReference>
<dbReference type="InterPro" id="IPR050300">
    <property type="entry name" value="GDXG_lipolytic_enzyme"/>
</dbReference>
<evidence type="ECO:0000256" key="2">
    <source>
        <dbReference type="SAM" id="MobiDB-lite"/>
    </source>
</evidence>
<dbReference type="InterPro" id="IPR029058">
    <property type="entry name" value="AB_hydrolase_fold"/>
</dbReference>
<protein>
    <submittedName>
        <fullName evidence="4">Non-cytosolic lipase-like A protein</fullName>
        <ecNumber evidence="4">3.1.1.1</ecNumber>
    </submittedName>
</protein>
<sequence>MQLTSINSLLSWGTVDPELDLYLHANPLPKSNYVNTPIMQLRAQNQKIETATFNALPSDGINETMITIPMSDGTESMIRICRPIQDADASERENASDSDSNSDPEEPTPLIALFHGGGFVVGSNLQMATFARAFATLYHVTVASLSYRLAPEYPFPTAQNDAWDGIRWLSNPSNAAQLNANLTKGFIVGGVSAGGNLAISVTHRSIIEENLPSPITGLWSAIPITANSNGETIPEEALNAWISRTQNADAPCLSYQDLVYLQSLLRVDPTSSVFSPFADLCTFPALPPLYAQVAGMDPLRDDGLVYEAVAREMGVQTRVDVYGGMPHGFFFYFPGLRQSGRFLGDVVRNMGWLLGREVDEERVARVVEKGRSS</sequence>
<keyword evidence="1 4" id="KW-0378">Hydrolase</keyword>
<dbReference type="AlphaFoldDB" id="A0A2P2CLB4"/>
<evidence type="ECO:0000256" key="1">
    <source>
        <dbReference type="ARBA" id="ARBA00022801"/>
    </source>
</evidence>
<dbReference type="Pfam" id="PF07859">
    <property type="entry name" value="Abhydrolase_3"/>
    <property type="match status" value="1"/>
</dbReference>
<reference evidence="4" key="1">
    <citation type="submission" date="2017-08" db="EMBL/GenBank/DDBJ databases">
        <authorList>
            <person name="de Groot N.N."/>
        </authorList>
    </citation>
    <scope>NUCLEOTIDE SEQUENCE</scope>
    <source>
        <strain evidence="4">CBS 112803</strain>
    </source>
</reference>
<dbReference type="EC" id="3.1.1.1" evidence="4"/>
<proteinExistence type="predicted"/>
<dbReference type="PANTHER" id="PTHR48081">
    <property type="entry name" value="AB HYDROLASE SUPERFAMILY PROTEIN C4A8.06C"/>
    <property type="match status" value="1"/>
</dbReference>
<dbReference type="SUPFAM" id="SSF53474">
    <property type="entry name" value="alpha/beta-Hydrolases"/>
    <property type="match status" value="1"/>
</dbReference>
<reference evidence="4" key="2">
    <citation type="journal article" date="2018" name="J. Basic Microbiol.">
        <title>Production, purification, and characterization of a novel serine-esterase from Aspergillus westerdijkiae.</title>
        <authorList>
            <person name="Castro F.F."/>
            <person name="Pinheiro A.B.P."/>
            <person name="Gerhardt E.C.M."/>
            <person name="Oliveira M.A.S."/>
            <person name="Barbosa-Tessmann I.P."/>
        </authorList>
    </citation>
    <scope>NUCLEOTIDE SEQUENCE</scope>
    <source>
        <strain evidence="4">CBS 112803</strain>
    </source>
</reference>
<organism evidence="4">
    <name type="scientific">Aspergillus westerdijkiae</name>
    <dbReference type="NCBI Taxonomy" id="357447"/>
    <lineage>
        <taxon>Eukaryota</taxon>
        <taxon>Fungi</taxon>
        <taxon>Dikarya</taxon>
        <taxon>Ascomycota</taxon>
        <taxon>Pezizomycotina</taxon>
        <taxon>Eurotiomycetes</taxon>
        <taxon>Eurotiomycetidae</taxon>
        <taxon>Eurotiales</taxon>
        <taxon>Aspergillaceae</taxon>
        <taxon>Aspergillus</taxon>
        <taxon>Aspergillus subgen. Circumdati</taxon>
    </lineage>
</organism>
<dbReference type="InterPro" id="IPR013094">
    <property type="entry name" value="AB_hydrolase_3"/>
</dbReference>